<dbReference type="EMBL" id="BAER01000045">
    <property type="protein sequence ID" value="GAC32920.1"/>
    <property type="molecule type" value="Genomic_DNA"/>
</dbReference>
<sequence>MKVTLTYAVGLLCAASAQALPEQCLQSMARSEPCPQIIYKKSSVDIPKLQIKAGGMACLCLADVLGIREARAAQLQTPELQVSLTRFAQQWDMSEQDLLLLIRK</sequence>
<accession>K7AC46</accession>
<dbReference type="OrthoDB" id="5770319at2"/>
<protein>
    <submittedName>
        <fullName evidence="2">Uncharacterized protein</fullName>
    </submittedName>
</protein>
<keyword evidence="1" id="KW-0732">Signal</keyword>
<feature type="chain" id="PRO_5003899031" evidence="1">
    <location>
        <begin position="20"/>
        <end position="104"/>
    </location>
</feature>
<comment type="caution">
    <text evidence="2">The sequence shown here is derived from an EMBL/GenBank/DDBJ whole genome shotgun (WGS) entry which is preliminary data.</text>
</comment>
<dbReference type="AlphaFoldDB" id="K7AC46"/>
<keyword evidence="3" id="KW-1185">Reference proteome</keyword>
<dbReference type="Proteomes" id="UP000006322">
    <property type="component" value="Unassembled WGS sequence"/>
</dbReference>
<evidence type="ECO:0000256" key="1">
    <source>
        <dbReference type="SAM" id="SignalP"/>
    </source>
</evidence>
<reference evidence="3" key="1">
    <citation type="journal article" date="2014" name="Environ. Microbiol.">
        <title>Comparative genomics of the marine bacterial genus Glaciecola reveals the high degree of genomic diversity and genomic characteristic for cold adaptation.</title>
        <authorList>
            <person name="Qin Q.L."/>
            <person name="Xie B.B."/>
            <person name="Yu Y."/>
            <person name="Shu Y.L."/>
            <person name="Rong J.C."/>
            <person name="Zhang Y.J."/>
            <person name="Zhao D.L."/>
            <person name="Chen X.L."/>
            <person name="Zhang X.Y."/>
            <person name="Chen B."/>
            <person name="Zhou B.C."/>
            <person name="Zhang Y.Z."/>
        </authorList>
    </citation>
    <scope>NUCLEOTIDE SEQUENCE [LARGE SCALE GENOMIC DNA]</scope>
    <source>
        <strain evidence="3">LMG 21857</strain>
    </source>
</reference>
<dbReference type="STRING" id="1129793.GPLA_2014"/>
<name>K7AC46_9ALTE</name>
<proteinExistence type="predicted"/>
<gene>
    <name evidence="2" type="ORF">GPLA_2014</name>
</gene>
<feature type="signal peptide" evidence="1">
    <location>
        <begin position="1"/>
        <end position="19"/>
    </location>
</feature>
<organism evidence="2 3">
    <name type="scientific">Paraglaciecola polaris LMG 21857</name>
    <dbReference type="NCBI Taxonomy" id="1129793"/>
    <lineage>
        <taxon>Bacteria</taxon>
        <taxon>Pseudomonadati</taxon>
        <taxon>Pseudomonadota</taxon>
        <taxon>Gammaproteobacteria</taxon>
        <taxon>Alteromonadales</taxon>
        <taxon>Alteromonadaceae</taxon>
        <taxon>Paraglaciecola</taxon>
    </lineage>
</organism>
<dbReference type="RefSeq" id="WP_007104704.1">
    <property type="nucleotide sequence ID" value="NZ_BAER01000045.1"/>
</dbReference>
<evidence type="ECO:0000313" key="2">
    <source>
        <dbReference type="EMBL" id="GAC32920.1"/>
    </source>
</evidence>
<evidence type="ECO:0000313" key="3">
    <source>
        <dbReference type="Proteomes" id="UP000006322"/>
    </source>
</evidence>